<gene>
    <name evidence="1" type="ORF">SAMN06296036_12214</name>
</gene>
<accession>A0A1Y6CIF3</accession>
<evidence type="ECO:0008006" key="3">
    <source>
        <dbReference type="Google" id="ProtNLM"/>
    </source>
</evidence>
<dbReference type="EMBL" id="FWZT01000022">
    <property type="protein sequence ID" value="SMF64176.1"/>
    <property type="molecule type" value="Genomic_DNA"/>
</dbReference>
<sequence length="93" mass="10130">MKFFSSLVVGLSLVGCAHQSSMSARSYSGPHEELGPVLERESQLYQSGSHCDPHRIYGETNQVFGPFSVIGFERSFGSSSSKTKVVAEYHCAP</sequence>
<keyword evidence="2" id="KW-1185">Reference proteome</keyword>
<dbReference type="RefSeq" id="WP_132323307.1">
    <property type="nucleotide sequence ID" value="NZ_FWZT01000022.1"/>
</dbReference>
<dbReference type="AlphaFoldDB" id="A0A1Y6CIF3"/>
<name>A0A1Y6CIF3_9BACT</name>
<proteinExistence type="predicted"/>
<evidence type="ECO:0000313" key="2">
    <source>
        <dbReference type="Proteomes" id="UP000192907"/>
    </source>
</evidence>
<dbReference type="STRING" id="1513793.SAMN06296036_12214"/>
<reference evidence="2" key="1">
    <citation type="submission" date="2017-04" db="EMBL/GenBank/DDBJ databases">
        <authorList>
            <person name="Varghese N."/>
            <person name="Submissions S."/>
        </authorList>
    </citation>
    <scope>NUCLEOTIDE SEQUENCE [LARGE SCALE GENOMIC DNA]</scope>
    <source>
        <strain evidence="2">RKEM611</strain>
    </source>
</reference>
<protein>
    <recommendedName>
        <fullName evidence="3">Lipoprotein</fullName>
    </recommendedName>
</protein>
<evidence type="ECO:0000313" key="1">
    <source>
        <dbReference type="EMBL" id="SMF64176.1"/>
    </source>
</evidence>
<organism evidence="1 2">
    <name type="scientific">Pseudobacteriovorax antillogorgiicola</name>
    <dbReference type="NCBI Taxonomy" id="1513793"/>
    <lineage>
        <taxon>Bacteria</taxon>
        <taxon>Pseudomonadati</taxon>
        <taxon>Bdellovibrionota</taxon>
        <taxon>Oligoflexia</taxon>
        <taxon>Oligoflexales</taxon>
        <taxon>Pseudobacteriovoracaceae</taxon>
        <taxon>Pseudobacteriovorax</taxon>
    </lineage>
</organism>
<dbReference type="PROSITE" id="PS51257">
    <property type="entry name" value="PROKAR_LIPOPROTEIN"/>
    <property type="match status" value="1"/>
</dbReference>
<dbReference type="Proteomes" id="UP000192907">
    <property type="component" value="Unassembled WGS sequence"/>
</dbReference>